<accession>A0A9P8L8V2</accession>
<evidence type="ECO:0000313" key="2">
    <source>
        <dbReference type="Proteomes" id="UP000750711"/>
    </source>
</evidence>
<gene>
    <name evidence="1" type="ORF">GP486_005649</name>
</gene>
<dbReference type="PANTHER" id="PTHR12732:SF0">
    <property type="entry name" value="PCI DOMAIN-CONTAINING PROTEIN 2"/>
    <property type="match status" value="1"/>
</dbReference>
<keyword evidence="2" id="KW-1185">Reference proteome</keyword>
<dbReference type="PANTHER" id="PTHR12732">
    <property type="entry name" value="UNCHARACTERIZED PROTEASOME COMPONENT REGION PCI-CONTAINING"/>
    <property type="match status" value="1"/>
</dbReference>
<dbReference type="Proteomes" id="UP000750711">
    <property type="component" value="Unassembled WGS sequence"/>
</dbReference>
<dbReference type="AlphaFoldDB" id="A0A9P8L8V2"/>
<protein>
    <submittedName>
        <fullName evidence="1">Uncharacterized protein</fullName>
    </submittedName>
</protein>
<evidence type="ECO:0000313" key="1">
    <source>
        <dbReference type="EMBL" id="KAH0556432.1"/>
    </source>
</evidence>
<name>A0A9P8L8V2_9PEZI</name>
<dbReference type="GO" id="GO:0003690">
    <property type="term" value="F:double-stranded DNA binding"/>
    <property type="evidence" value="ECO:0007669"/>
    <property type="project" value="InterPro"/>
</dbReference>
<comment type="caution">
    <text evidence="1">The sequence shown here is derived from an EMBL/GenBank/DDBJ whole genome shotgun (WGS) entry which is preliminary data.</text>
</comment>
<dbReference type="InterPro" id="IPR045114">
    <property type="entry name" value="Csn12-like"/>
</dbReference>
<reference evidence="1" key="1">
    <citation type="submission" date="2021-03" db="EMBL/GenBank/DDBJ databases">
        <title>Comparative genomics and phylogenomic investigation of the class Geoglossomycetes provide insights into ecological specialization and systematics.</title>
        <authorList>
            <person name="Melie T."/>
            <person name="Pirro S."/>
            <person name="Miller A.N."/>
            <person name="Quandt A."/>
        </authorList>
    </citation>
    <scope>NUCLEOTIDE SEQUENCE</scope>
    <source>
        <strain evidence="1">CAQ_001_2017</strain>
    </source>
</reference>
<sequence length="221" mass="25132">MDDIFADFREAYQMWSGPLLSTTLLPISPDSRPNRLVNFYRGSDESKIQADIRYQVNAARLPNAESKAWIDVYISFWKVIGELLQAEKLAREGRGADSDWISVYEAWKEFSNALIRGYTNGGFQAWTVPCLYVAGKYLRIFAIRADEQSTRKKGVNTFTSGFQEDVVGDLGKNERLEDAARVINRIFTLCISDRCVTTECVIYNLLGPSLKNRLQCSFPID</sequence>
<dbReference type="EMBL" id="JAGHQM010001096">
    <property type="protein sequence ID" value="KAH0556432.1"/>
    <property type="molecule type" value="Genomic_DNA"/>
</dbReference>
<dbReference type="GO" id="GO:0003723">
    <property type="term" value="F:RNA binding"/>
    <property type="evidence" value="ECO:0007669"/>
    <property type="project" value="InterPro"/>
</dbReference>
<organism evidence="1 2">
    <name type="scientific">Trichoglossum hirsutum</name>
    <dbReference type="NCBI Taxonomy" id="265104"/>
    <lineage>
        <taxon>Eukaryota</taxon>
        <taxon>Fungi</taxon>
        <taxon>Dikarya</taxon>
        <taxon>Ascomycota</taxon>
        <taxon>Pezizomycotina</taxon>
        <taxon>Geoglossomycetes</taxon>
        <taxon>Geoglossales</taxon>
        <taxon>Geoglossaceae</taxon>
        <taxon>Trichoglossum</taxon>
    </lineage>
</organism>
<proteinExistence type="predicted"/>